<dbReference type="EMBL" id="CP043538">
    <property type="protein sequence ID" value="QGY03679.1"/>
    <property type="molecule type" value="Genomic_DNA"/>
</dbReference>
<reference evidence="2 3" key="2">
    <citation type="journal article" date="2013" name="Genome Announc.">
        <title>Draft Genome Sequence of Methylobacterium mesophilicum Strain SR1.6/6, Isolated from Citrus sinensis.</title>
        <authorList>
            <person name="Marinho Almeida D."/>
            <person name="Dini-Andreote F."/>
            <person name="Camargo Neves A.A."/>
            <person name="Juca Ramos R.T."/>
            <person name="Andreote F.D."/>
            <person name="Carneiro A.R."/>
            <person name="Oliveira de Souza Lima A."/>
            <person name="Caracciolo Gomes de Sa P.H."/>
            <person name="Ribeiro Barbosa M.S."/>
            <person name="Araujo W.L."/>
            <person name="Silva A."/>
        </authorList>
    </citation>
    <scope>NUCLEOTIDE SEQUENCE [LARGE SCALE GENOMIC DNA]</scope>
    <source>
        <strain evidence="2 3">SR1.6/6</strain>
    </source>
</reference>
<organism evidence="2 3">
    <name type="scientific">Methylobacterium mesophilicum SR1.6/6</name>
    <dbReference type="NCBI Taxonomy" id="908290"/>
    <lineage>
        <taxon>Bacteria</taxon>
        <taxon>Pseudomonadati</taxon>
        <taxon>Pseudomonadota</taxon>
        <taxon>Alphaproteobacteria</taxon>
        <taxon>Hyphomicrobiales</taxon>
        <taxon>Methylobacteriaceae</taxon>
        <taxon>Methylobacterium</taxon>
    </lineage>
</organism>
<feature type="domain" description="DUF6894" evidence="1">
    <location>
        <begin position="5"/>
        <end position="68"/>
    </location>
</feature>
<dbReference type="Proteomes" id="UP000012488">
    <property type="component" value="Chromosome"/>
</dbReference>
<dbReference type="AlphaFoldDB" id="A0A6B9FP84"/>
<accession>A0A6B9FP84</accession>
<reference evidence="2 3" key="1">
    <citation type="journal article" date="2012" name="Genet. Mol. Biol.">
        <title>Analysis of 16S rRNA and mxaF genes revealing insights into Methylobacterium niche-specific plant association.</title>
        <authorList>
            <person name="Dourado M.N."/>
            <person name="Andreote F.D."/>
            <person name="Dini-Andreote F."/>
            <person name="Conti R."/>
            <person name="Araujo J.M."/>
            <person name="Araujo W.L."/>
        </authorList>
    </citation>
    <scope>NUCLEOTIDE SEQUENCE [LARGE SCALE GENOMIC DNA]</scope>
    <source>
        <strain evidence="2 3">SR1.6/6</strain>
    </source>
</reference>
<name>A0A6B9FP84_9HYPH</name>
<dbReference type="InterPro" id="IPR054189">
    <property type="entry name" value="DUF6894"/>
</dbReference>
<dbReference type="OrthoDB" id="7933797at2"/>
<sequence length="82" mass="9657">MPMRLYRFHCTDGHELVTDLRGSRLPNAAQMRVHAERVALALMERVVERFDWFGWQVEVYDARGRRVWIKAFPDVNVDARAA</sequence>
<evidence type="ECO:0000259" key="1">
    <source>
        <dbReference type="Pfam" id="PF21834"/>
    </source>
</evidence>
<protein>
    <recommendedName>
        <fullName evidence="1">DUF6894 domain-containing protein</fullName>
    </recommendedName>
</protein>
<proteinExistence type="predicted"/>
<dbReference type="KEGG" id="mmes:MMSR116_18605"/>
<dbReference type="RefSeq" id="WP_010687575.1">
    <property type="nucleotide sequence ID" value="NZ_CP043538.1"/>
</dbReference>
<evidence type="ECO:0000313" key="2">
    <source>
        <dbReference type="EMBL" id="QGY03679.1"/>
    </source>
</evidence>
<gene>
    <name evidence="2" type="ORF">MMSR116_18605</name>
</gene>
<dbReference type="Pfam" id="PF21834">
    <property type="entry name" value="DUF6894"/>
    <property type="match status" value="1"/>
</dbReference>
<evidence type="ECO:0000313" key="3">
    <source>
        <dbReference type="Proteomes" id="UP000012488"/>
    </source>
</evidence>